<organism evidence="2 3">
    <name type="scientific">Vibrio japonicus</name>
    <dbReference type="NCBI Taxonomy" id="1824638"/>
    <lineage>
        <taxon>Bacteria</taxon>
        <taxon>Pseudomonadati</taxon>
        <taxon>Pseudomonadota</taxon>
        <taxon>Gammaproteobacteria</taxon>
        <taxon>Vibrionales</taxon>
        <taxon>Vibrionaceae</taxon>
        <taxon>Vibrio</taxon>
    </lineage>
</organism>
<name>A0ABY5LSG4_9VIBR</name>
<reference evidence="2" key="1">
    <citation type="submission" date="2022-07" db="EMBL/GenBank/DDBJ databases">
        <title>Complete genome of Vibrio japonicus strain JCM 31412T and phylogenomic assessment of the Nereis clade of the genus Vibrio.</title>
        <authorList>
            <person name="Shlafstein M.D."/>
            <person name="Emsley S.A."/>
            <person name="Ushijima B."/>
            <person name="Videau P."/>
            <person name="Saw J.H."/>
        </authorList>
    </citation>
    <scope>NUCLEOTIDE SEQUENCE</scope>
    <source>
        <strain evidence="2">JCM 31412</strain>
    </source>
</reference>
<protein>
    <submittedName>
        <fullName evidence="2">DUF4382 domain-containing protein</fullName>
    </submittedName>
</protein>
<evidence type="ECO:0000313" key="3">
    <source>
        <dbReference type="Proteomes" id="UP001058602"/>
    </source>
</evidence>
<evidence type="ECO:0000313" key="2">
    <source>
        <dbReference type="EMBL" id="UUM32705.1"/>
    </source>
</evidence>
<feature type="domain" description="DUF4382" evidence="1">
    <location>
        <begin position="32"/>
        <end position="210"/>
    </location>
</feature>
<sequence>MDTLKVSLLGTAVALTLAGCGSDSDSSTGSTTPVTVSVSDAPIDDVTKAVVTYSKVAFLPIGGGTPQIFDVYKTDEDGNAVDENGDLLPDGEAPIPLSVNLLDYQGGNSIELIKNKVIPTGEYKLCVFANDGDHPTYPSYVVDKVTNNELPLTVKGDGACPQGVGKEANAGVLFFNNAFTVNSNNNDYVVEFDLRRGLKAVTGENSYSLQRTSVSLINTVATGEITGNVESAFFNACVNDTAASTSFTNTNGHAHAVYLYEGNIEQEFMGPFAGLAGMQAPVATANVVTKDNGNTYEYEFGFVAPGTYSISYTCTANDDTEEGIVSGETFSMFGSQSGLNVSAGSETQADFDAL</sequence>
<gene>
    <name evidence="2" type="ORF">NP165_14145</name>
</gene>
<dbReference type="InterPro" id="IPR025491">
    <property type="entry name" value="DUF4382"/>
</dbReference>
<accession>A0ABY5LSG4</accession>
<dbReference type="Pfam" id="PF14321">
    <property type="entry name" value="DUF4382"/>
    <property type="match status" value="1"/>
</dbReference>
<dbReference type="PROSITE" id="PS51257">
    <property type="entry name" value="PROKAR_LIPOPROTEIN"/>
    <property type="match status" value="1"/>
</dbReference>
<dbReference type="EMBL" id="CP102097">
    <property type="protein sequence ID" value="UUM32705.1"/>
    <property type="molecule type" value="Genomic_DNA"/>
</dbReference>
<evidence type="ECO:0000259" key="1">
    <source>
        <dbReference type="Pfam" id="PF14321"/>
    </source>
</evidence>
<keyword evidence="3" id="KW-1185">Reference proteome</keyword>
<dbReference type="Proteomes" id="UP001058602">
    <property type="component" value="Chromosome 2"/>
</dbReference>
<dbReference type="RefSeq" id="WP_257086374.1">
    <property type="nucleotide sequence ID" value="NZ_CP102097.1"/>
</dbReference>
<proteinExistence type="predicted"/>